<evidence type="ECO:0000313" key="2">
    <source>
        <dbReference type="WBParaSite" id="ALUE_0000246701-mRNA-1"/>
    </source>
</evidence>
<evidence type="ECO:0000313" key="1">
    <source>
        <dbReference type="Proteomes" id="UP000036681"/>
    </source>
</evidence>
<name>A0A0M3HLS2_ASCLU</name>
<protein>
    <submittedName>
        <fullName evidence="2">Transposase</fullName>
    </submittedName>
</protein>
<reference evidence="2" key="1">
    <citation type="submission" date="2017-02" db="UniProtKB">
        <authorList>
            <consortium name="WormBaseParasite"/>
        </authorList>
    </citation>
    <scope>IDENTIFICATION</scope>
</reference>
<accession>A0A0M3HLS2</accession>
<dbReference type="WBParaSite" id="ALUE_0000246701-mRNA-1">
    <property type="protein sequence ID" value="ALUE_0000246701-mRNA-1"/>
    <property type="gene ID" value="ALUE_0000246701"/>
</dbReference>
<dbReference type="Gene3D" id="3.30.200.20">
    <property type="entry name" value="Phosphorylase Kinase, domain 1"/>
    <property type="match status" value="1"/>
</dbReference>
<organism evidence="1 2">
    <name type="scientific">Ascaris lumbricoides</name>
    <name type="common">Giant roundworm</name>
    <dbReference type="NCBI Taxonomy" id="6252"/>
    <lineage>
        <taxon>Eukaryota</taxon>
        <taxon>Metazoa</taxon>
        <taxon>Ecdysozoa</taxon>
        <taxon>Nematoda</taxon>
        <taxon>Chromadorea</taxon>
        <taxon>Rhabditida</taxon>
        <taxon>Spirurina</taxon>
        <taxon>Ascaridomorpha</taxon>
        <taxon>Ascaridoidea</taxon>
        <taxon>Ascarididae</taxon>
        <taxon>Ascaris</taxon>
    </lineage>
</organism>
<dbReference type="Proteomes" id="UP000036681">
    <property type="component" value="Unplaced"/>
</dbReference>
<dbReference type="AlphaFoldDB" id="A0A0M3HLS2"/>
<proteinExistence type="predicted"/>
<keyword evidence="1" id="KW-1185">Reference proteome</keyword>
<sequence length="89" mass="10032">MGARPNRSLLSSYKVNPIEWYTSDQIIPVGGFAEVKNGQQHSFRLVLPEVIVSKELTDLRNEDNGYRTEGFIELVTIGIARGNLLLRTE</sequence>